<keyword evidence="8" id="KW-1185">Reference proteome</keyword>
<dbReference type="CDD" id="cd18793">
    <property type="entry name" value="SF2_C_SNF"/>
    <property type="match status" value="1"/>
</dbReference>
<organism evidence="7 8">
    <name type="scientific">Dyella solisilvae</name>
    <dbReference type="NCBI Taxonomy" id="1920168"/>
    <lineage>
        <taxon>Bacteria</taxon>
        <taxon>Pseudomonadati</taxon>
        <taxon>Pseudomonadota</taxon>
        <taxon>Gammaproteobacteria</taxon>
        <taxon>Lysobacterales</taxon>
        <taxon>Rhodanobacteraceae</taxon>
        <taxon>Dyella</taxon>
    </lineage>
</organism>
<keyword evidence="3 7" id="KW-0347">Helicase</keyword>
<dbReference type="SMART" id="SM00490">
    <property type="entry name" value="HELICc"/>
    <property type="match status" value="1"/>
</dbReference>
<dbReference type="InterPro" id="IPR027417">
    <property type="entry name" value="P-loop_NTPase"/>
</dbReference>
<gene>
    <name evidence="7" type="ORF">DVT68_10625</name>
</gene>
<dbReference type="SMART" id="SM00487">
    <property type="entry name" value="DEXDc"/>
    <property type="match status" value="1"/>
</dbReference>
<dbReference type="GO" id="GO:0016787">
    <property type="term" value="F:hydrolase activity"/>
    <property type="evidence" value="ECO:0007669"/>
    <property type="project" value="UniProtKB-KW"/>
</dbReference>
<dbReference type="PROSITE" id="PS51192">
    <property type="entry name" value="HELICASE_ATP_BIND_1"/>
    <property type="match status" value="1"/>
</dbReference>
<dbReference type="GO" id="GO:0005524">
    <property type="term" value="F:ATP binding"/>
    <property type="evidence" value="ECO:0007669"/>
    <property type="project" value="UniProtKB-KW"/>
</dbReference>
<dbReference type="CDD" id="cd18011">
    <property type="entry name" value="DEXDc_RapA"/>
    <property type="match status" value="1"/>
</dbReference>
<dbReference type="PROSITE" id="PS51194">
    <property type="entry name" value="HELICASE_CTER"/>
    <property type="match status" value="1"/>
</dbReference>
<comment type="caution">
    <text evidence="7">The sequence shown here is derived from an EMBL/GenBank/DDBJ whole genome shotgun (WGS) entry which is preliminary data.</text>
</comment>
<dbReference type="InterPro" id="IPR057342">
    <property type="entry name" value="DEXDc_RapA"/>
</dbReference>
<evidence type="ECO:0000259" key="6">
    <source>
        <dbReference type="PROSITE" id="PS51194"/>
    </source>
</evidence>
<dbReference type="Pfam" id="PF00176">
    <property type="entry name" value="SNF2-rel_dom"/>
    <property type="match status" value="1"/>
</dbReference>
<dbReference type="InterPro" id="IPR014001">
    <property type="entry name" value="Helicase_ATP-bd"/>
</dbReference>
<accession>A0A370K8F5</accession>
<dbReference type="GO" id="GO:0004386">
    <property type="term" value="F:helicase activity"/>
    <property type="evidence" value="ECO:0007669"/>
    <property type="project" value="UniProtKB-KW"/>
</dbReference>
<dbReference type="InterPro" id="IPR001650">
    <property type="entry name" value="Helicase_C-like"/>
</dbReference>
<sequence length="963" mass="107806">MTNNLLPALGAWVVLRDTMDAERNPGVVHKIMISNHGASATVQWLRTKQVDVVSLDRLACGFARGHDVLHDPSPGYGPPLGTGVVRAIRDIGGQRQLLVEFASRGERLWMPWQRFRFIKGPAFRFKRGDVGGPDAAERFRLRTLAHALVFWNENTGALSRFDIDPLPHQIHLVHHILASGNLNWLVADDVGLGKTIEAGLIVAALRQRSLASRILIVVPAGLTRQWQEDLKLKFGLDDFLIYGTDFSVGDTAHWKLYDRVIASMDQLKAVAHLGSIMEAEPWDLVIFDEAHRLTRKQKGQSYEKSDRFRLAEHLRHRTRNILMLTATPHQGRQDQFVALLHLLRPELASDMEGIDFDQSLLSRMVFRNRKADVTDAEGNFIFKGQTSRMIQVDANPELTELEDQLAAYLEEGYRAARASGSSTGRAIGFVMTVYRKLAASSIYTLMQALIRRLARLEASSSAKVIEQLEIQDDRFQGEFEEAQETPSAAFFDGEADRLRLLIRGCEVALLDDVKMSAFLSCILAPILSANPNEKLLIFTEYRGTQDYIRHKLEENFGPHKVSVINGGMDVEERIESIRHFEGNGQFLVSTEAGGEGINLQRRCHMLVNFDLPWNPMRLAQRIGRLYRYGQQNHVSAFNLESLASADEGVVAKMYERLEQVARDLATVEEMTRETLISDIVGELAGLLDVEEILEEARGATVKRTSERIDEAIERARQASEVQRDLFHHAVSYQADELKDTLQMGIEHLHAFVGGMIYALGGEVKPSQRFPGMAWRLVLPASVRENLPGLDAETLVAFDRTFAPEGVRFERLDMDHRLVKYLLARSLDYDFEGLTAPIALGEHAGALGLSILHWQDERGRRMRSELTALHQVGGADIQLNPRELSEFLLEPQENAPSGAVQSVSGDFVQAAETRIDRLLAERSTGALLPEGYGWISLARCEQAPESASQLASTAEAKEPIDADQ</sequence>
<dbReference type="Pfam" id="PF00271">
    <property type="entry name" value="Helicase_C"/>
    <property type="match status" value="1"/>
</dbReference>
<dbReference type="EMBL" id="QQSY01000002">
    <property type="protein sequence ID" value="RDI98941.1"/>
    <property type="molecule type" value="Genomic_DNA"/>
</dbReference>
<dbReference type="InterPro" id="IPR000330">
    <property type="entry name" value="SNF2_N"/>
</dbReference>
<dbReference type="OrthoDB" id="9814088at2"/>
<dbReference type="RefSeq" id="WP_114825028.1">
    <property type="nucleotide sequence ID" value="NZ_QQSY01000002.1"/>
</dbReference>
<protein>
    <submittedName>
        <fullName evidence="7">ATP-dependent helicase</fullName>
    </submittedName>
</protein>
<feature type="domain" description="Helicase ATP-binding" evidence="5">
    <location>
        <begin position="175"/>
        <end position="346"/>
    </location>
</feature>
<reference evidence="7 8" key="1">
    <citation type="submission" date="2018-07" db="EMBL/GenBank/DDBJ databases">
        <title>Dyella solisilvae sp. nov., isolated from the pine and broad-leaved mixed forest soil.</title>
        <authorList>
            <person name="Gao Z."/>
            <person name="Qiu L."/>
        </authorList>
    </citation>
    <scope>NUCLEOTIDE SEQUENCE [LARGE SCALE GENOMIC DNA]</scope>
    <source>
        <strain evidence="7 8">DHG54</strain>
    </source>
</reference>
<evidence type="ECO:0000256" key="3">
    <source>
        <dbReference type="ARBA" id="ARBA00022806"/>
    </source>
</evidence>
<evidence type="ECO:0000259" key="5">
    <source>
        <dbReference type="PROSITE" id="PS51192"/>
    </source>
</evidence>
<evidence type="ECO:0000256" key="1">
    <source>
        <dbReference type="ARBA" id="ARBA00022741"/>
    </source>
</evidence>
<evidence type="ECO:0000256" key="4">
    <source>
        <dbReference type="ARBA" id="ARBA00022840"/>
    </source>
</evidence>
<dbReference type="Gene3D" id="3.40.50.10810">
    <property type="entry name" value="Tandem AAA-ATPase domain"/>
    <property type="match status" value="1"/>
</dbReference>
<name>A0A370K8F5_9GAMM</name>
<keyword evidence="2" id="KW-0378">Hydrolase</keyword>
<proteinExistence type="predicted"/>
<evidence type="ECO:0000313" key="8">
    <source>
        <dbReference type="Proteomes" id="UP000254711"/>
    </source>
</evidence>
<dbReference type="InterPro" id="IPR038718">
    <property type="entry name" value="SNF2-like_sf"/>
</dbReference>
<dbReference type="Gene3D" id="3.40.50.300">
    <property type="entry name" value="P-loop containing nucleotide triphosphate hydrolases"/>
    <property type="match status" value="1"/>
</dbReference>
<keyword evidence="1" id="KW-0547">Nucleotide-binding</keyword>
<feature type="domain" description="Helicase C-terminal" evidence="6">
    <location>
        <begin position="514"/>
        <end position="676"/>
    </location>
</feature>
<dbReference type="PANTHER" id="PTHR10799">
    <property type="entry name" value="SNF2/RAD54 HELICASE FAMILY"/>
    <property type="match status" value="1"/>
</dbReference>
<dbReference type="Proteomes" id="UP000254711">
    <property type="component" value="Unassembled WGS sequence"/>
</dbReference>
<dbReference type="AlphaFoldDB" id="A0A370K8F5"/>
<keyword evidence="4" id="KW-0067">ATP-binding</keyword>
<evidence type="ECO:0000313" key="7">
    <source>
        <dbReference type="EMBL" id="RDI98941.1"/>
    </source>
</evidence>
<dbReference type="SUPFAM" id="SSF52540">
    <property type="entry name" value="P-loop containing nucleoside triphosphate hydrolases"/>
    <property type="match status" value="2"/>
</dbReference>
<evidence type="ECO:0000256" key="2">
    <source>
        <dbReference type="ARBA" id="ARBA00022801"/>
    </source>
</evidence>
<dbReference type="InterPro" id="IPR049730">
    <property type="entry name" value="SNF2/RAD54-like_C"/>
</dbReference>